<evidence type="ECO:0000313" key="4">
    <source>
        <dbReference type="EMBL" id="WUM19685.1"/>
    </source>
</evidence>
<dbReference type="GO" id="GO:0000976">
    <property type="term" value="F:transcription cis-regulatory region binding"/>
    <property type="evidence" value="ECO:0007669"/>
    <property type="project" value="TreeGrafter"/>
</dbReference>
<organism evidence="4 5">
    <name type="scientific">Williamsia herbipolensis</name>
    <dbReference type="NCBI Taxonomy" id="1603258"/>
    <lineage>
        <taxon>Bacteria</taxon>
        <taxon>Bacillati</taxon>
        <taxon>Actinomycetota</taxon>
        <taxon>Actinomycetes</taxon>
        <taxon>Mycobacteriales</taxon>
        <taxon>Nocardiaceae</taxon>
        <taxon>Williamsia</taxon>
    </lineage>
</organism>
<reference evidence="4 5" key="1">
    <citation type="submission" date="2022-10" db="EMBL/GenBank/DDBJ databases">
        <title>The complete genomes of actinobacterial strains from the NBC collection.</title>
        <authorList>
            <person name="Joergensen T.S."/>
            <person name="Alvarez Arevalo M."/>
            <person name="Sterndorff E.B."/>
            <person name="Faurdal D."/>
            <person name="Vuksanovic O."/>
            <person name="Mourched A.-S."/>
            <person name="Charusanti P."/>
            <person name="Shaw S."/>
            <person name="Blin K."/>
            <person name="Weber T."/>
        </authorList>
    </citation>
    <scope>NUCLEOTIDE SEQUENCE [LARGE SCALE GENOMIC DNA]</scope>
    <source>
        <strain evidence="4 5">NBC_00319</strain>
    </source>
</reference>
<dbReference type="SUPFAM" id="SSF46689">
    <property type="entry name" value="Homeodomain-like"/>
    <property type="match status" value="1"/>
</dbReference>
<evidence type="ECO:0000256" key="1">
    <source>
        <dbReference type="ARBA" id="ARBA00023125"/>
    </source>
</evidence>
<dbReference type="PROSITE" id="PS50977">
    <property type="entry name" value="HTH_TETR_2"/>
    <property type="match status" value="1"/>
</dbReference>
<dbReference type="InterPro" id="IPR001647">
    <property type="entry name" value="HTH_TetR"/>
</dbReference>
<dbReference type="PRINTS" id="PR00455">
    <property type="entry name" value="HTHTETR"/>
</dbReference>
<dbReference type="Pfam" id="PF00440">
    <property type="entry name" value="TetR_N"/>
    <property type="match status" value="1"/>
</dbReference>
<dbReference type="EMBL" id="CP108021">
    <property type="protein sequence ID" value="WUM19685.1"/>
    <property type="molecule type" value="Genomic_DNA"/>
</dbReference>
<proteinExistence type="predicted"/>
<dbReference type="InterPro" id="IPR050109">
    <property type="entry name" value="HTH-type_TetR-like_transc_reg"/>
</dbReference>
<sequence length="210" mass="22245">MSDLTARATVRDSAIAVFARDGFSASVRTIAEAAGVSPGLVIHHFGSKDGLRAECDTHVLEQTRNRNLASLREPVGDDVSLDHRLADLADAGPSLMYLLRSVQQGGDLACTFIERLVADTERSMAVGVAAGRIRPSLDEAARARYLVAQSIGAMLVDLAVHPPPDHADSAAIVAAYAQRTMLPAAEYATHGVLTDTTVLDAVVAYRGRGR</sequence>
<gene>
    <name evidence="4" type="ORF">OG579_18620</name>
</gene>
<dbReference type="Proteomes" id="UP001432128">
    <property type="component" value="Chromosome"/>
</dbReference>
<evidence type="ECO:0000259" key="3">
    <source>
        <dbReference type="PROSITE" id="PS50977"/>
    </source>
</evidence>
<feature type="domain" description="HTH tetR-type" evidence="3">
    <location>
        <begin position="4"/>
        <end position="63"/>
    </location>
</feature>
<dbReference type="Gene3D" id="1.10.357.10">
    <property type="entry name" value="Tetracycline Repressor, domain 2"/>
    <property type="match status" value="1"/>
</dbReference>
<dbReference type="Pfam" id="PF17933">
    <property type="entry name" value="TetR_C_25"/>
    <property type="match status" value="1"/>
</dbReference>
<keyword evidence="1 2" id="KW-0238">DNA-binding</keyword>
<dbReference type="InterPro" id="IPR009057">
    <property type="entry name" value="Homeodomain-like_sf"/>
</dbReference>
<protein>
    <submittedName>
        <fullName evidence="4">TetR family transcriptional regulator</fullName>
    </submittedName>
</protein>
<name>A0AAU4K0X8_9NOCA</name>
<feature type="DNA-binding region" description="H-T-H motif" evidence="2">
    <location>
        <begin position="26"/>
        <end position="45"/>
    </location>
</feature>
<dbReference type="AlphaFoldDB" id="A0AAU4K0X8"/>
<accession>A0AAU4K0X8</accession>
<evidence type="ECO:0000256" key="2">
    <source>
        <dbReference type="PROSITE-ProRule" id="PRU00335"/>
    </source>
</evidence>
<dbReference type="PANTHER" id="PTHR30055:SF146">
    <property type="entry name" value="HTH-TYPE TRANSCRIPTIONAL DUAL REGULATOR CECR"/>
    <property type="match status" value="1"/>
</dbReference>
<dbReference type="GO" id="GO:0003700">
    <property type="term" value="F:DNA-binding transcription factor activity"/>
    <property type="evidence" value="ECO:0007669"/>
    <property type="project" value="TreeGrafter"/>
</dbReference>
<dbReference type="PANTHER" id="PTHR30055">
    <property type="entry name" value="HTH-TYPE TRANSCRIPTIONAL REGULATOR RUTR"/>
    <property type="match status" value="1"/>
</dbReference>
<dbReference type="KEGG" id="whr:OG579_18620"/>
<keyword evidence="5" id="KW-1185">Reference proteome</keyword>
<dbReference type="InterPro" id="IPR041484">
    <property type="entry name" value="TetR_C_25"/>
</dbReference>
<dbReference type="RefSeq" id="WP_328857148.1">
    <property type="nucleotide sequence ID" value="NZ_CP108021.1"/>
</dbReference>
<evidence type="ECO:0000313" key="5">
    <source>
        <dbReference type="Proteomes" id="UP001432128"/>
    </source>
</evidence>